<dbReference type="AlphaFoldDB" id="A0A371WYA7"/>
<reference evidence="2 3" key="1">
    <citation type="submission" date="2018-08" db="EMBL/GenBank/DDBJ databases">
        <title>Fulvimarina sp. 85, whole genome shotgun sequence.</title>
        <authorList>
            <person name="Tuo L."/>
        </authorList>
    </citation>
    <scope>NUCLEOTIDE SEQUENCE [LARGE SCALE GENOMIC DNA]</scope>
    <source>
        <strain evidence="2 3">85</strain>
    </source>
</reference>
<accession>A0A371WYA7</accession>
<evidence type="ECO:0000313" key="2">
    <source>
        <dbReference type="EMBL" id="RFC61939.1"/>
    </source>
</evidence>
<organism evidence="2 3">
    <name type="scientific">Fulvimarina endophytica</name>
    <dbReference type="NCBI Taxonomy" id="2293836"/>
    <lineage>
        <taxon>Bacteria</taxon>
        <taxon>Pseudomonadati</taxon>
        <taxon>Pseudomonadota</taxon>
        <taxon>Alphaproteobacteria</taxon>
        <taxon>Hyphomicrobiales</taxon>
        <taxon>Aurantimonadaceae</taxon>
        <taxon>Fulvimarina</taxon>
    </lineage>
</organism>
<keyword evidence="1" id="KW-1133">Transmembrane helix</keyword>
<name>A0A371WYA7_9HYPH</name>
<sequence length="142" mass="16452">MNRDILNVIGALFIGSTVIIITALYSITSVEPLERYLPERYKNGGYEIYRYGAISYIVCLKVQLDRDEIDHFIQELFERESRDRHLMVDDLETGCGSAPFWPISFADKTLAYEVNMTPDGNHIRSSRGIVYQDGFAYYWSYV</sequence>
<keyword evidence="1" id="KW-0472">Membrane</keyword>
<keyword evidence="1" id="KW-0812">Transmembrane</keyword>
<evidence type="ECO:0000256" key="1">
    <source>
        <dbReference type="SAM" id="Phobius"/>
    </source>
</evidence>
<proteinExistence type="predicted"/>
<dbReference type="EMBL" id="QURL01000011">
    <property type="protein sequence ID" value="RFC61939.1"/>
    <property type="molecule type" value="Genomic_DNA"/>
</dbReference>
<dbReference type="OrthoDB" id="9942747at2"/>
<feature type="transmembrane region" description="Helical" evidence="1">
    <location>
        <begin position="6"/>
        <end position="27"/>
    </location>
</feature>
<gene>
    <name evidence="2" type="ORF">DYI37_18600</name>
</gene>
<protein>
    <submittedName>
        <fullName evidence="2">Uncharacterized protein</fullName>
    </submittedName>
</protein>
<evidence type="ECO:0000313" key="3">
    <source>
        <dbReference type="Proteomes" id="UP000264310"/>
    </source>
</evidence>
<comment type="caution">
    <text evidence="2">The sequence shown here is derived from an EMBL/GenBank/DDBJ whole genome shotgun (WGS) entry which is preliminary data.</text>
</comment>
<dbReference type="RefSeq" id="WP_116684780.1">
    <property type="nucleotide sequence ID" value="NZ_QURL01000011.1"/>
</dbReference>
<dbReference type="Proteomes" id="UP000264310">
    <property type="component" value="Unassembled WGS sequence"/>
</dbReference>
<keyword evidence="3" id="KW-1185">Reference proteome</keyword>